<evidence type="ECO:0000313" key="2">
    <source>
        <dbReference type="Proteomes" id="UP000054032"/>
    </source>
</evidence>
<dbReference type="Proteomes" id="UP000054032">
    <property type="component" value="Unassembled WGS sequence"/>
</dbReference>
<dbReference type="Gene3D" id="3.40.50.720">
    <property type="entry name" value="NAD(P)-binding Rossmann-like Domain"/>
    <property type="match status" value="1"/>
</dbReference>
<dbReference type="HOGENOM" id="CLU_1749315_0_0_1"/>
<protein>
    <submittedName>
        <fullName evidence="1">Uncharacterized protein</fullName>
    </submittedName>
</protein>
<dbReference type="InterPro" id="IPR036291">
    <property type="entry name" value="NAD(P)-bd_dom_sf"/>
</dbReference>
<gene>
    <name evidence="1" type="ORF">COCMIDRAFT_29238</name>
</gene>
<sequence length="149" mass="16569">MNILQEDKKSILSSRSVIRTSLVSPRFTNHHAADMSIFNLIASSPSTLEKYCSTPDLADYCATESASIAIYEGLHGDIQYIHKARSVRVSCVSPSTVDTKMFVGIKLGLRRARNVFTPALVGFLGTLRAMSDWFRALRREPLIWACSNT</sequence>
<accession>W6Z368</accession>
<organism evidence="1 2">
    <name type="scientific">Bipolaris oryzae ATCC 44560</name>
    <dbReference type="NCBI Taxonomy" id="930090"/>
    <lineage>
        <taxon>Eukaryota</taxon>
        <taxon>Fungi</taxon>
        <taxon>Dikarya</taxon>
        <taxon>Ascomycota</taxon>
        <taxon>Pezizomycotina</taxon>
        <taxon>Dothideomycetes</taxon>
        <taxon>Pleosporomycetidae</taxon>
        <taxon>Pleosporales</taxon>
        <taxon>Pleosporineae</taxon>
        <taxon>Pleosporaceae</taxon>
        <taxon>Bipolaris</taxon>
    </lineage>
</organism>
<dbReference type="SUPFAM" id="SSF51735">
    <property type="entry name" value="NAD(P)-binding Rossmann-fold domains"/>
    <property type="match status" value="1"/>
</dbReference>
<keyword evidence="2" id="KW-1185">Reference proteome</keyword>
<name>W6Z368_COCMI</name>
<dbReference type="OrthoDB" id="3692528at2759"/>
<dbReference type="KEGG" id="bor:COCMIDRAFT_29238"/>
<proteinExistence type="predicted"/>
<evidence type="ECO:0000313" key="1">
    <source>
        <dbReference type="EMBL" id="EUC42109.1"/>
    </source>
</evidence>
<dbReference type="GeneID" id="19121466"/>
<dbReference type="AlphaFoldDB" id="W6Z368"/>
<reference evidence="1 2" key="1">
    <citation type="journal article" date="2013" name="PLoS Genet.">
        <title>Comparative genome structure, secondary metabolite, and effector coding capacity across Cochliobolus pathogens.</title>
        <authorList>
            <person name="Condon B.J."/>
            <person name="Leng Y."/>
            <person name="Wu D."/>
            <person name="Bushley K.E."/>
            <person name="Ohm R.A."/>
            <person name="Otillar R."/>
            <person name="Martin J."/>
            <person name="Schackwitz W."/>
            <person name="Grimwood J."/>
            <person name="MohdZainudin N."/>
            <person name="Xue C."/>
            <person name="Wang R."/>
            <person name="Manning V.A."/>
            <person name="Dhillon B."/>
            <person name="Tu Z.J."/>
            <person name="Steffenson B.J."/>
            <person name="Salamov A."/>
            <person name="Sun H."/>
            <person name="Lowry S."/>
            <person name="LaButti K."/>
            <person name="Han J."/>
            <person name="Copeland A."/>
            <person name="Lindquist E."/>
            <person name="Barry K."/>
            <person name="Schmutz J."/>
            <person name="Baker S.E."/>
            <person name="Ciuffetti L.M."/>
            <person name="Grigoriev I.V."/>
            <person name="Zhong S."/>
            <person name="Turgeon B.G."/>
        </authorList>
    </citation>
    <scope>NUCLEOTIDE SEQUENCE [LARGE SCALE GENOMIC DNA]</scope>
    <source>
        <strain evidence="1 2">ATCC 44560</strain>
    </source>
</reference>
<dbReference type="RefSeq" id="XP_007691380.1">
    <property type="nucleotide sequence ID" value="XM_007693190.1"/>
</dbReference>
<dbReference type="EMBL" id="KI964073">
    <property type="protein sequence ID" value="EUC42109.1"/>
    <property type="molecule type" value="Genomic_DNA"/>
</dbReference>